<dbReference type="InterPro" id="IPR050586">
    <property type="entry name" value="CPA3_Na-H_Antiporter_D"/>
</dbReference>
<dbReference type="Proteomes" id="UP000250025">
    <property type="component" value="Chromosome"/>
</dbReference>
<feature type="transmembrane region" description="Helical" evidence="8">
    <location>
        <begin position="278"/>
        <end position="298"/>
    </location>
</feature>
<sequence length="508" mass="53895">MMQHLPIFPVLLPLVVAIILLRKREGVDPVRRTISITATALLVAVAFWLVSQVAGGETLVYRLGNWQAPYGIVLVADRLSAMMVLLTALLALGSVIHASGGEDNQGSNFHGLFHLQLMGINGAFLTGDLFNLFVFFEVLLLASYALLMHGGGKARVQSGLHYVVLNLAGSSLFLIALGVLYGSIGTLNMADMAERVGQLPADRQGLVRAGALLLLVVFGLKAAILPLYFWLPRAYSSAPAPIAALFSIMTKVGIYAILRVFTLIFGEQAGGLSLLAQPWLWWGGLATLGLATLAVLSARDLRMQISYFMLISIGTLLCGLGMEGTASRGAMLFYMLHTTLVNGGLFLLADMIADQRGKVGTRIVRGRKFRYATLLSALYMLGAVSSAGLPPLSGALAKAWLMSTATLSEGLWLWPLLLLSGLAGVVAASRAGSTVFWRHSNGDPVGEPLSRSKLTGTVMLLASAPILVVLAGPIGSYTTATAEQLADTVQYRSAVLGHVMSGESVDAD</sequence>
<dbReference type="AlphaFoldDB" id="A0A2Z2H7K4"/>
<keyword evidence="5 8" id="KW-1133">Transmembrane helix</keyword>
<dbReference type="PRINTS" id="PR01437">
    <property type="entry name" value="NUOXDRDTASE4"/>
</dbReference>
<evidence type="ECO:0000256" key="4">
    <source>
        <dbReference type="ARBA" id="ARBA00022692"/>
    </source>
</evidence>
<dbReference type="EMBL" id="CP021323">
    <property type="protein sequence ID" value="ARS53449.1"/>
    <property type="molecule type" value="Genomic_DNA"/>
</dbReference>
<feature type="transmembrane region" description="Helical" evidence="8">
    <location>
        <begin position="70"/>
        <end position="96"/>
    </location>
</feature>
<evidence type="ECO:0000256" key="8">
    <source>
        <dbReference type="SAM" id="Phobius"/>
    </source>
</evidence>
<evidence type="ECO:0000256" key="5">
    <source>
        <dbReference type="ARBA" id="ARBA00022989"/>
    </source>
</evidence>
<dbReference type="OrthoDB" id="9768329at2"/>
<feature type="transmembrane region" description="Helical" evidence="8">
    <location>
        <begin position="243"/>
        <end position="266"/>
    </location>
</feature>
<organism evidence="10 11">
    <name type="scientific">Kushneria konosiri</name>
    <dbReference type="NCBI Taxonomy" id="698828"/>
    <lineage>
        <taxon>Bacteria</taxon>
        <taxon>Pseudomonadati</taxon>
        <taxon>Pseudomonadota</taxon>
        <taxon>Gammaproteobacteria</taxon>
        <taxon>Oceanospirillales</taxon>
        <taxon>Halomonadaceae</taxon>
        <taxon>Kushneria</taxon>
    </lineage>
</organism>
<dbReference type="InterPro" id="IPR001750">
    <property type="entry name" value="ND/Mrp_TM"/>
</dbReference>
<keyword evidence="4 7" id="KW-0812">Transmembrane</keyword>
<dbReference type="InterPro" id="IPR003918">
    <property type="entry name" value="NADH_UbQ_OxRdtase"/>
</dbReference>
<keyword evidence="6 8" id="KW-0472">Membrane</keyword>
<feature type="transmembrane region" description="Helical" evidence="8">
    <location>
        <begin position="108"/>
        <end position="124"/>
    </location>
</feature>
<dbReference type="Pfam" id="PF00361">
    <property type="entry name" value="Proton_antipo_M"/>
    <property type="match status" value="1"/>
</dbReference>
<evidence type="ECO:0000313" key="10">
    <source>
        <dbReference type="EMBL" id="ARS53449.1"/>
    </source>
</evidence>
<evidence type="ECO:0000256" key="1">
    <source>
        <dbReference type="ARBA" id="ARBA00004651"/>
    </source>
</evidence>
<evidence type="ECO:0000256" key="3">
    <source>
        <dbReference type="ARBA" id="ARBA00022475"/>
    </source>
</evidence>
<feature type="transmembrane region" description="Helical" evidence="8">
    <location>
        <begin position="6"/>
        <end position="21"/>
    </location>
</feature>
<dbReference type="GO" id="GO:0042773">
    <property type="term" value="P:ATP synthesis coupled electron transport"/>
    <property type="evidence" value="ECO:0007669"/>
    <property type="project" value="InterPro"/>
</dbReference>
<feature type="transmembrane region" description="Helical" evidence="8">
    <location>
        <begin position="305"/>
        <end position="322"/>
    </location>
</feature>
<evidence type="ECO:0000256" key="6">
    <source>
        <dbReference type="ARBA" id="ARBA00023136"/>
    </source>
</evidence>
<dbReference type="PANTHER" id="PTHR42703:SF1">
    <property type="entry name" value="NA(+)_H(+) ANTIPORTER SUBUNIT D1"/>
    <property type="match status" value="1"/>
</dbReference>
<reference evidence="10 11" key="1">
    <citation type="journal article" date="2017" name="Int. J. Syst. Evol. Microbiol.">
        <title>Kushneria konosiri sp. nov., isolated from the Korean salt-fermented seafood Daemi-jeot.</title>
        <authorList>
            <person name="Yun J.H."/>
            <person name="Park S.K."/>
            <person name="Lee J.Y."/>
            <person name="Jung M.J."/>
            <person name="Bae J.W."/>
        </authorList>
    </citation>
    <scope>NUCLEOTIDE SEQUENCE [LARGE SCALE GENOMIC DNA]</scope>
    <source>
        <strain evidence="10 11">X49</strain>
    </source>
</reference>
<dbReference type="PANTHER" id="PTHR42703">
    <property type="entry name" value="NADH DEHYDROGENASE"/>
    <property type="match status" value="1"/>
</dbReference>
<evidence type="ECO:0000313" key="11">
    <source>
        <dbReference type="Proteomes" id="UP000250025"/>
    </source>
</evidence>
<feature type="transmembrane region" description="Helical" evidence="8">
    <location>
        <begin position="209"/>
        <end position="231"/>
    </location>
</feature>
<feature type="transmembrane region" description="Helical" evidence="8">
    <location>
        <begin position="130"/>
        <end position="147"/>
    </location>
</feature>
<protein>
    <submittedName>
        <fullName evidence="10">Monovalent cation/H+ antiporter subunit D</fullName>
    </submittedName>
</protein>
<feature type="domain" description="NADH:quinone oxidoreductase/Mrp antiporter transmembrane" evidence="9">
    <location>
        <begin position="127"/>
        <end position="418"/>
    </location>
</feature>
<dbReference type="KEGG" id="kus:B9G99_11780"/>
<feature type="transmembrane region" description="Helical" evidence="8">
    <location>
        <begin position="412"/>
        <end position="433"/>
    </location>
</feature>
<gene>
    <name evidence="10" type="ORF">B9G99_11780</name>
</gene>
<dbReference type="RefSeq" id="WP_086622325.1">
    <property type="nucleotide sequence ID" value="NZ_CP021323.1"/>
</dbReference>
<comment type="similarity">
    <text evidence="2">Belongs to the CPA3 antiporters (TC 2.A.63) subunit D family.</text>
</comment>
<feature type="transmembrane region" description="Helical" evidence="8">
    <location>
        <begin position="33"/>
        <end position="50"/>
    </location>
</feature>
<evidence type="ECO:0000256" key="7">
    <source>
        <dbReference type="RuleBase" id="RU000320"/>
    </source>
</evidence>
<accession>A0A2Z2H7K4</accession>
<evidence type="ECO:0000256" key="2">
    <source>
        <dbReference type="ARBA" id="ARBA00005346"/>
    </source>
</evidence>
<feature type="transmembrane region" description="Helical" evidence="8">
    <location>
        <begin position="334"/>
        <end position="353"/>
    </location>
</feature>
<name>A0A2Z2H7K4_9GAMM</name>
<keyword evidence="3" id="KW-1003">Cell membrane</keyword>
<proteinExistence type="inferred from homology"/>
<dbReference type="GO" id="GO:0008137">
    <property type="term" value="F:NADH dehydrogenase (ubiquinone) activity"/>
    <property type="evidence" value="ECO:0007669"/>
    <property type="project" value="InterPro"/>
</dbReference>
<dbReference type="NCBIfam" id="NF009309">
    <property type="entry name" value="PRK12666.1"/>
    <property type="match status" value="1"/>
</dbReference>
<dbReference type="GO" id="GO:0005886">
    <property type="term" value="C:plasma membrane"/>
    <property type="evidence" value="ECO:0007669"/>
    <property type="project" value="UniProtKB-SubCell"/>
</dbReference>
<feature type="transmembrane region" description="Helical" evidence="8">
    <location>
        <begin position="374"/>
        <end position="392"/>
    </location>
</feature>
<evidence type="ECO:0000259" key="9">
    <source>
        <dbReference type="Pfam" id="PF00361"/>
    </source>
</evidence>
<keyword evidence="11" id="KW-1185">Reference proteome</keyword>
<comment type="subcellular location">
    <subcellularLocation>
        <location evidence="1">Cell membrane</location>
        <topology evidence="1">Multi-pass membrane protein</topology>
    </subcellularLocation>
    <subcellularLocation>
        <location evidence="7">Membrane</location>
        <topology evidence="7">Multi-pass membrane protein</topology>
    </subcellularLocation>
</comment>
<feature type="transmembrane region" description="Helical" evidence="8">
    <location>
        <begin position="159"/>
        <end position="184"/>
    </location>
</feature>
<feature type="transmembrane region" description="Helical" evidence="8">
    <location>
        <begin position="454"/>
        <end position="475"/>
    </location>
</feature>